<dbReference type="Proteomes" id="UP001597073">
    <property type="component" value="Unassembled WGS sequence"/>
</dbReference>
<feature type="domain" description="Beta-lactamase-related" evidence="2">
    <location>
        <begin position="27"/>
        <end position="321"/>
    </location>
</feature>
<organism evidence="3 4">
    <name type="scientific">Mucilaginibacter lutimaris</name>
    <dbReference type="NCBI Taxonomy" id="931629"/>
    <lineage>
        <taxon>Bacteria</taxon>
        <taxon>Pseudomonadati</taxon>
        <taxon>Bacteroidota</taxon>
        <taxon>Sphingobacteriia</taxon>
        <taxon>Sphingobacteriales</taxon>
        <taxon>Sphingobacteriaceae</taxon>
        <taxon>Mucilaginibacter</taxon>
    </lineage>
</organism>
<dbReference type="PANTHER" id="PTHR46825:SF9">
    <property type="entry name" value="BETA-LACTAMASE-RELATED DOMAIN-CONTAINING PROTEIN"/>
    <property type="match status" value="1"/>
</dbReference>
<protein>
    <submittedName>
        <fullName evidence="3">Serine hydrolase domain-containing protein</fullName>
        <ecNumber evidence="3">3.-.-.-</ecNumber>
    </submittedName>
</protein>
<dbReference type="InterPro" id="IPR001466">
    <property type="entry name" value="Beta-lactam-related"/>
</dbReference>
<feature type="signal peptide" evidence="1">
    <location>
        <begin position="1"/>
        <end position="19"/>
    </location>
</feature>
<accession>A0ABW2ZAT3</accession>
<dbReference type="SUPFAM" id="SSF56601">
    <property type="entry name" value="beta-lactamase/transpeptidase-like"/>
    <property type="match status" value="1"/>
</dbReference>
<evidence type="ECO:0000313" key="3">
    <source>
        <dbReference type="EMBL" id="MFD0763813.1"/>
    </source>
</evidence>
<evidence type="ECO:0000256" key="1">
    <source>
        <dbReference type="SAM" id="SignalP"/>
    </source>
</evidence>
<evidence type="ECO:0000259" key="2">
    <source>
        <dbReference type="Pfam" id="PF00144"/>
    </source>
</evidence>
<dbReference type="Gene3D" id="3.40.710.10">
    <property type="entry name" value="DD-peptidase/beta-lactamase superfamily"/>
    <property type="match status" value="1"/>
</dbReference>
<proteinExistence type="predicted"/>
<feature type="chain" id="PRO_5046125559" evidence="1">
    <location>
        <begin position="20"/>
        <end position="334"/>
    </location>
</feature>
<comment type="caution">
    <text evidence="3">The sequence shown here is derived from an EMBL/GenBank/DDBJ whole genome shotgun (WGS) entry which is preliminary data.</text>
</comment>
<dbReference type="RefSeq" id="WP_377138236.1">
    <property type="nucleotide sequence ID" value="NZ_JBHTIA010000003.1"/>
</dbReference>
<dbReference type="GO" id="GO:0016787">
    <property type="term" value="F:hydrolase activity"/>
    <property type="evidence" value="ECO:0007669"/>
    <property type="project" value="UniProtKB-KW"/>
</dbReference>
<evidence type="ECO:0000313" key="4">
    <source>
        <dbReference type="Proteomes" id="UP001597073"/>
    </source>
</evidence>
<reference evidence="4" key="1">
    <citation type="journal article" date="2019" name="Int. J. Syst. Evol. Microbiol.">
        <title>The Global Catalogue of Microorganisms (GCM) 10K type strain sequencing project: providing services to taxonomists for standard genome sequencing and annotation.</title>
        <authorList>
            <consortium name="The Broad Institute Genomics Platform"/>
            <consortium name="The Broad Institute Genome Sequencing Center for Infectious Disease"/>
            <person name="Wu L."/>
            <person name="Ma J."/>
        </authorList>
    </citation>
    <scope>NUCLEOTIDE SEQUENCE [LARGE SCALE GENOMIC DNA]</scope>
    <source>
        <strain evidence="4">CCUG 60742</strain>
    </source>
</reference>
<dbReference type="EC" id="3.-.-.-" evidence="3"/>
<sequence>MKSTYILLALLLITGIASAQNKLNRIDSLIKEKNKQGLFNGNVLVAENGKVIYRTAIGYADTTKQVQLTTAYRFHIGSIAKEFNAVSIMMLQEQGKLNIDDKINKYLNGMPGWANNISIKNLLQYSSGIPNLNWKALNGDADALAAIKAIEKPDFEAGTQYAYNNSNTFLQRQIIEKVSGMKFNDFVSKKLLKPLGMNNSIVDPVDSTPFMAISYNNSFVRSPLVYPITGWTAVTLDDFYKWEKGLENFKLINPESTRQILTPFAPNRQCGLGGGTMDGPKLITHQHDGTAMNYQALLTASVPKGRTVILMTNNKQNNLYDINNAIEAIMDDKP</sequence>
<dbReference type="PANTHER" id="PTHR46825">
    <property type="entry name" value="D-ALANYL-D-ALANINE-CARBOXYPEPTIDASE/ENDOPEPTIDASE AMPH"/>
    <property type="match status" value="1"/>
</dbReference>
<dbReference type="EMBL" id="JBHTIA010000003">
    <property type="protein sequence ID" value="MFD0763813.1"/>
    <property type="molecule type" value="Genomic_DNA"/>
</dbReference>
<keyword evidence="1" id="KW-0732">Signal</keyword>
<dbReference type="Pfam" id="PF00144">
    <property type="entry name" value="Beta-lactamase"/>
    <property type="match status" value="1"/>
</dbReference>
<keyword evidence="4" id="KW-1185">Reference proteome</keyword>
<gene>
    <name evidence="3" type="ORF">ACFQZI_03035</name>
</gene>
<name>A0ABW2ZAT3_9SPHI</name>
<dbReference type="InterPro" id="IPR050491">
    <property type="entry name" value="AmpC-like"/>
</dbReference>
<dbReference type="InterPro" id="IPR012338">
    <property type="entry name" value="Beta-lactam/transpept-like"/>
</dbReference>
<keyword evidence="3" id="KW-0378">Hydrolase</keyword>